<dbReference type="STRING" id="155417.A0A4Q4TMU5"/>
<organism evidence="2 3">
    <name type="scientific">Monosporascus ibericus</name>
    <dbReference type="NCBI Taxonomy" id="155417"/>
    <lineage>
        <taxon>Eukaryota</taxon>
        <taxon>Fungi</taxon>
        <taxon>Dikarya</taxon>
        <taxon>Ascomycota</taxon>
        <taxon>Pezizomycotina</taxon>
        <taxon>Sordariomycetes</taxon>
        <taxon>Xylariomycetidae</taxon>
        <taxon>Xylariales</taxon>
        <taxon>Xylariales incertae sedis</taxon>
        <taxon>Monosporascus</taxon>
    </lineage>
</organism>
<reference evidence="2 3" key="1">
    <citation type="submission" date="2018-06" db="EMBL/GenBank/DDBJ databases">
        <title>Complete Genomes of Monosporascus.</title>
        <authorList>
            <person name="Robinson A.J."/>
            <person name="Natvig D.O."/>
        </authorList>
    </citation>
    <scope>NUCLEOTIDE SEQUENCE [LARGE SCALE GENOMIC DNA]</scope>
    <source>
        <strain evidence="2 3">CBS 110550</strain>
    </source>
</reference>
<evidence type="ECO:0000313" key="2">
    <source>
        <dbReference type="EMBL" id="RYP08526.1"/>
    </source>
</evidence>
<evidence type="ECO:0000256" key="1">
    <source>
        <dbReference type="SAM" id="MobiDB-lite"/>
    </source>
</evidence>
<feature type="compositionally biased region" description="Polar residues" evidence="1">
    <location>
        <begin position="430"/>
        <end position="444"/>
    </location>
</feature>
<feature type="compositionally biased region" description="Low complexity" evidence="1">
    <location>
        <begin position="310"/>
        <end position="321"/>
    </location>
</feature>
<feature type="compositionally biased region" description="Polar residues" evidence="1">
    <location>
        <begin position="149"/>
        <end position="163"/>
    </location>
</feature>
<accession>A0A4Q4TMU5</accession>
<dbReference type="EMBL" id="QJNU01000060">
    <property type="protein sequence ID" value="RYP08526.1"/>
    <property type="molecule type" value="Genomic_DNA"/>
</dbReference>
<dbReference type="OrthoDB" id="418495at2759"/>
<feature type="compositionally biased region" description="Polar residues" evidence="1">
    <location>
        <begin position="246"/>
        <end position="257"/>
    </location>
</feature>
<evidence type="ECO:0000313" key="3">
    <source>
        <dbReference type="Proteomes" id="UP000293360"/>
    </source>
</evidence>
<dbReference type="Proteomes" id="UP000293360">
    <property type="component" value="Unassembled WGS sequence"/>
</dbReference>
<feature type="compositionally biased region" description="Low complexity" evidence="1">
    <location>
        <begin position="460"/>
        <end position="474"/>
    </location>
</feature>
<name>A0A4Q4TMU5_9PEZI</name>
<feature type="compositionally biased region" description="Polar residues" evidence="1">
    <location>
        <begin position="59"/>
        <end position="71"/>
    </location>
</feature>
<gene>
    <name evidence="2" type="ORF">DL764_001857</name>
</gene>
<protein>
    <recommendedName>
        <fullName evidence="4">TeaA receptor TeaR</fullName>
    </recommendedName>
</protein>
<feature type="compositionally biased region" description="Polar residues" evidence="1">
    <location>
        <begin position="270"/>
        <end position="288"/>
    </location>
</feature>
<dbReference type="AlphaFoldDB" id="A0A4Q4TMU5"/>
<sequence length="498" mass="54787">MKDPRLMDDEPTESLHLQNGRLDSDSHTLDETSSTKGTTLFGDQTTSPPAAGEGAAHQSKGTTGVADSTPENLEPGQPASRPEKRRSDVEGPKDDLNSKWIHRDKLAKIENEELQAAGIILPKSRSHSRPRRDRSQEKMNGHRRAADGSDQQTSTRSRKNSALSEKPLDSEAPASTWDLRLPEEIAEDPQERLYYAPNGSGKGSRIPVPKLTPAPISSAARDPVERGNIVSRKASGNLLDHESSIPVPQSRSRSGSANALEEPERVQLAKRSTTDISPKKSTTNTTRKTAPKDKLPAQSRPKTRSGSKNRSTSSTRPLTRSGELSPTRAPEGEPPWMVSAYKPDPRLPPDQQLLPTVAKRLQQEKWEQEGKFGNIYDKEFRPLNEEGFLKAPETEKSKDGDNDGNGEERQEDNGEERQDEWPLRADAKSPSLSRPGTGSYSTMPKIQDKPNVSPLPSPRLPQQQTQAQVKTAQTIRVPEPPEEQQEKSKGGCGCCIVM</sequence>
<proteinExistence type="predicted"/>
<keyword evidence="3" id="KW-1185">Reference proteome</keyword>
<feature type="region of interest" description="Disordered" evidence="1">
    <location>
        <begin position="1"/>
        <end position="498"/>
    </location>
</feature>
<feature type="compositionally biased region" description="Basic and acidic residues" evidence="1">
    <location>
        <begin position="361"/>
        <end position="427"/>
    </location>
</feature>
<comment type="caution">
    <text evidence="2">The sequence shown here is derived from an EMBL/GenBank/DDBJ whole genome shotgun (WGS) entry which is preliminary data.</text>
</comment>
<feature type="compositionally biased region" description="Basic and acidic residues" evidence="1">
    <location>
        <begin position="133"/>
        <end position="147"/>
    </location>
</feature>
<feature type="compositionally biased region" description="Basic and acidic residues" evidence="1">
    <location>
        <begin position="81"/>
        <end position="111"/>
    </location>
</feature>
<evidence type="ECO:0008006" key="4">
    <source>
        <dbReference type="Google" id="ProtNLM"/>
    </source>
</evidence>
<feature type="compositionally biased region" description="Polar residues" evidence="1">
    <location>
        <begin position="31"/>
        <end position="48"/>
    </location>
</feature>